<dbReference type="RefSeq" id="WP_318596126.1">
    <property type="nucleotide sequence ID" value="NZ_JAWSTH010000009.1"/>
</dbReference>
<evidence type="ECO:0000256" key="1">
    <source>
        <dbReference type="SAM" id="MobiDB-lite"/>
    </source>
</evidence>
<evidence type="ECO:0000313" key="3">
    <source>
        <dbReference type="Proteomes" id="UP001284601"/>
    </source>
</evidence>
<keyword evidence="3" id="KW-1185">Reference proteome</keyword>
<organism evidence="2 3">
    <name type="scientific">Conexibacter stalactiti</name>
    <dbReference type="NCBI Taxonomy" id="1940611"/>
    <lineage>
        <taxon>Bacteria</taxon>
        <taxon>Bacillati</taxon>
        <taxon>Actinomycetota</taxon>
        <taxon>Thermoleophilia</taxon>
        <taxon>Solirubrobacterales</taxon>
        <taxon>Conexibacteraceae</taxon>
        <taxon>Conexibacter</taxon>
    </lineage>
</organism>
<feature type="compositionally biased region" description="Pro residues" evidence="1">
    <location>
        <begin position="299"/>
        <end position="310"/>
    </location>
</feature>
<comment type="caution">
    <text evidence="2">The sequence shown here is derived from an EMBL/GenBank/DDBJ whole genome shotgun (WGS) entry which is preliminary data.</text>
</comment>
<evidence type="ECO:0000313" key="2">
    <source>
        <dbReference type="EMBL" id="MDW5593867.1"/>
    </source>
</evidence>
<proteinExistence type="predicted"/>
<reference evidence="3" key="1">
    <citation type="submission" date="2023-07" db="EMBL/GenBank/DDBJ databases">
        <title>Conexibacter stalactiti sp. nov., isolated from stalactites in a lava cave and emended description of the genus Conexibacter.</title>
        <authorList>
            <person name="Lee S.D."/>
        </authorList>
    </citation>
    <scope>NUCLEOTIDE SEQUENCE [LARGE SCALE GENOMIC DNA]</scope>
    <source>
        <strain evidence="3">KCTC 39840</strain>
    </source>
</reference>
<name>A0ABU4HKM8_9ACTN</name>
<dbReference type="Proteomes" id="UP001284601">
    <property type="component" value="Unassembled WGS sequence"/>
</dbReference>
<dbReference type="EMBL" id="JAWSTH010000009">
    <property type="protein sequence ID" value="MDW5593867.1"/>
    <property type="molecule type" value="Genomic_DNA"/>
</dbReference>
<sequence length="407" mass="42618">MTAALDELLRTLLWEGYALYPYTPGATKNATPTPFGIVYPPVYAAGSPTTFSRIRMQGIVEGGAAASVALELRFMQSAGARHEAVERRVTLPATALEALDGDGVETGFAFGATAGASAEEAGASGALRGRVRMSAQRFDDLLTRVTLDVANESDAPPGLDRAAALAHSLLSTHLLAQVAHGRFHSPVAPPEHAAAAVMACAAVNTFPVLAGEHDEALLGAAIALPDHPQLAPESRGDLFDATEIEEALLLHVLALSDGEREQIAAHDPAVRAMLRRAVAATPAQIAALHGRVTVRDPAPAAPPPRPPGAPPRDGQAGESEAVVDGVAYRPGARVRLRVGAAGATSATAHDHLLAGRAATVERVFVDYDDAVHLGVTLDDDPGRELMRDVGRYLYFRPSDVELVEEAR</sequence>
<gene>
    <name evidence="2" type="ORF">R7226_05950</name>
</gene>
<accession>A0ABU4HKM8</accession>
<protein>
    <submittedName>
        <fullName evidence="2">Uncharacterized protein</fullName>
    </submittedName>
</protein>
<feature type="region of interest" description="Disordered" evidence="1">
    <location>
        <begin position="291"/>
        <end position="319"/>
    </location>
</feature>